<feature type="domain" description="MOSC" evidence="5">
    <location>
        <begin position="29"/>
        <end position="164"/>
    </location>
</feature>
<feature type="domain" description="2Fe-2S ferredoxin-type" evidence="4">
    <location>
        <begin position="663"/>
        <end position="745"/>
    </location>
</feature>
<dbReference type="AlphaFoldDB" id="A0A370IFH2"/>
<dbReference type="Pfam" id="PF03473">
    <property type="entry name" value="MOSC"/>
    <property type="match status" value="1"/>
</dbReference>
<feature type="compositionally biased region" description="Polar residues" evidence="3">
    <location>
        <begin position="296"/>
        <end position="313"/>
    </location>
</feature>
<comment type="caution">
    <text evidence="7">The sequence shown here is derived from an EMBL/GenBank/DDBJ whole genome shotgun (WGS) entry which is preliminary data.</text>
</comment>
<feature type="domain" description="FAD-binding FR-type" evidence="6">
    <location>
        <begin position="403"/>
        <end position="507"/>
    </location>
</feature>
<evidence type="ECO:0000313" key="8">
    <source>
        <dbReference type="Proteomes" id="UP000254869"/>
    </source>
</evidence>
<sequence>MARLLSLNVGMPADVTWHGRTVHTGIFKYPVDGPRMVRRLNIDGDGQGDLGGHGGEIRAVLVYQRQSYEYWREHLERADLEYGQFGENFTVDGLSDDEVHIGDRYRIGDAEFEVTQPRVTCFRVGMRLNEPRMPALLVAHHRPGFYFRVLTEGTVRAGDEILRTRIGRHQMTVAAIDALLYLPNRKTTHLRQALDIPALSPGWQASFRDLLTAAEHQTPTATPPIGLEPEPPTPRTDSLHTETSTSPPDDDGQPETTPPPTNTDLRPRTTTPPTDSDDQPETTPPPPSRGLPPRTNSSPPDSDTRAETTTSPPDSCIAPGPTTPPSNGDVELKTITPPPDSTTGLETTTRPSDTGTDNRASSAAAHSGIAGRESLMPAVPMPSGIGGQVFDTLATPGAGFGWAGFRPLRVARIVMESASVVSIHLADPDGGRLLRPEAGQYLTVRVGGAAEPAQVRNYSLSGCPSDAEYRISVKRQEHGVVSNYLHTRLRIGDLLDIAAPRGDFVLAEPASDRAPVLLISAGVGATPVLAMLHALAERGSAREIWWLHSAHSAAEHAFAAESHQLLAGLGRQHEHIFYTVPAPPNRLTAETLAALHLPTDASVYLCGPTSFMSAIRAALVAAGLDPSRIHTELFGSLPAINPGIIDTPDTAPHQPPGPTGTGPRITFTRSAITVPWSDTYPTILDLAEACDIPTRWSCRTGVCHTCRTQILSGTIRYQPDPLELPASDTTLICCAQPETDLILDL</sequence>
<dbReference type="InterPro" id="IPR005302">
    <property type="entry name" value="MoCF_Sase_C"/>
</dbReference>
<keyword evidence="8" id="KW-1185">Reference proteome</keyword>
<dbReference type="InterPro" id="IPR017927">
    <property type="entry name" value="FAD-bd_FR_type"/>
</dbReference>
<evidence type="ECO:0000256" key="2">
    <source>
        <dbReference type="ARBA" id="ARBA00023014"/>
    </source>
</evidence>
<dbReference type="SUPFAM" id="SSF50800">
    <property type="entry name" value="PK beta-barrel domain-like"/>
    <property type="match status" value="1"/>
</dbReference>
<feature type="compositionally biased region" description="Low complexity" evidence="3">
    <location>
        <begin position="262"/>
        <end position="274"/>
    </location>
</feature>
<organism evidence="7 8">
    <name type="scientific">Nocardia pseudobrasiliensis</name>
    <dbReference type="NCBI Taxonomy" id="45979"/>
    <lineage>
        <taxon>Bacteria</taxon>
        <taxon>Bacillati</taxon>
        <taxon>Actinomycetota</taxon>
        <taxon>Actinomycetes</taxon>
        <taxon>Mycobacteriales</taxon>
        <taxon>Nocardiaceae</taxon>
        <taxon>Nocardia</taxon>
    </lineage>
</organism>
<dbReference type="PRINTS" id="PR00409">
    <property type="entry name" value="PHDIOXRDTASE"/>
</dbReference>
<dbReference type="CDD" id="cd06184">
    <property type="entry name" value="flavohem_like_fad_nad_binding"/>
    <property type="match status" value="1"/>
</dbReference>
<dbReference type="EMBL" id="QQBC01000001">
    <property type="protein sequence ID" value="RDI69496.1"/>
    <property type="molecule type" value="Genomic_DNA"/>
</dbReference>
<name>A0A370IFH2_9NOCA</name>
<keyword evidence="2" id="KW-0411">Iron-sulfur</keyword>
<dbReference type="PROSITE" id="PS51340">
    <property type="entry name" value="MOSC"/>
    <property type="match status" value="1"/>
</dbReference>
<dbReference type="InterPro" id="IPR005163">
    <property type="entry name" value="Tri_helical_YiiM-like"/>
</dbReference>
<dbReference type="InterPro" id="IPR008333">
    <property type="entry name" value="Cbr1-like_FAD-bd_dom"/>
</dbReference>
<evidence type="ECO:0000313" key="7">
    <source>
        <dbReference type="EMBL" id="RDI69496.1"/>
    </source>
</evidence>
<dbReference type="PANTHER" id="PTHR30212">
    <property type="entry name" value="PROTEIN YIIM"/>
    <property type="match status" value="1"/>
</dbReference>
<dbReference type="GO" id="GO:0030151">
    <property type="term" value="F:molybdenum ion binding"/>
    <property type="evidence" value="ECO:0007669"/>
    <property type="project" value="InterPro"/>
</dbReference>
<dbReference type="GO" id="GO:0016491">
    <property type="term" value="F:oxidoreductase activity"/>
    <property type="evidence" value="ECO:0007669"/>
    <property type="project" value="InterPro"/>
</dbReference>
<feature type="region of interest" description="Disordered" evidence="3">
    <location>
        <begin position="219"/>
        <end position="375"/>
    </location>
</feature>
<dbReference type="InterPro" id="IPR001041">
    <property type="entry name" value="2Fe-2S_ferredoxin-type"/>
</dbReference>
<dbReference type="Gene3D" id="2.40.33.20">
    <property type="entry name" value="PK beta-barrel domain-like"/>
    <property type="match status" value="1"/>
</dbReference>
<dbReference type="GO" id="GO:0030170">
    <property type="term" value="F:pyridoxal phosphate binding"/>
    <property type="evidence" value="ECO:0007669"/>
    <property type="project" value="InterPro"/>
</dbReference>
<dbReference type="InterPro" id="IPR036010">
    <property type="entry name" value="2Fe-2S_ferredoxin-like_sf"/>
</dbReference>
<evidence type="ECO:0000259" key="5">
    <source>
        <dbReference type="PROSITE" id="PS51340"/>
    </source>
</evidence>
<dbReference type="InterPro" id="IPR011037">
    <property type="entry name" value="Pyrv_Knase-like_insert_dom_sf"/>
</dbReference>
<evidence type="ECO:0000256" key="1">
    <source>
        <dbReference type="ARBA" id="ARBA00022714"/>
    </source>
</evidence>
<dbReference type="InterPro" id="IPR052353">
    <property type="entry name" value="Benzoxazolinone_Detox_Enz"/>
</dbReference>
<keyword evidence="1" id="KW-0408">Iron</keyword>
<dbReference type="SUPFAM" id="SSF52343">
    <property type="entry name" value="Ferredoxin reductase-like, C-terminal NADP-linked domain"/>
    <property type="match status" value="1"/>
</dbReference>
<dbReference type="InterPro" id="IPR017938">
    <property type="entry name" value="Riboflavin_synthase-like_b-brl"/>
</dbReference>
<dbReference type="Pfam" id="PF00175">
    <property type="entry name" value="NAD_binding_1"/>
    <property type="match status" value="1"/>
</dbReference>
<gene>
    <name evidence="7" type="ORF">DFR76_1011037</name>
</gene>
<dbReference type="Gene3D" id="2.40.30.10">
    <property type="entry name" value="Translation factors"/>
    <property type="match status" value="1"/>
</dbReference>
<dbReference type="InterPro" id="IPR039261">
    <property type="entry name" value="FNR_nucleotide-bd"/>
</dbReference>
<protein>
    <submittedName>
        <fullName evidence="7">Ferredoxin-NADP reductase</fullName>
    </submittedName>
</protein>
<dbReference type="Pfam" id="PF03475">
    <property type="entry name" value="YiiM_3-alpha"/>
    <property type="match status" value="1"/>
</dbReference>
<evidence type="ECO:0000259" key="6">
    <source>
        <dbReference type="PROSITE" id="PS51384"/>
    </source>
</evidence>
<dbReference type="STRING" id="1210086.GCA_001613105_03160"/>
<dbReference type="CDD" id="cd00207">
    <property type="entry name" value="fer2"/>
    <property type="match status" value="1"/>
</dbReference>
<dbReference type="Gene3D" id="3.10.20.30">
    <property type="match status" value="1"/>
</dbReference>
<evidence type="ECO:0000259" key="4">
    <source>
        <dbReference type="PROSITE" id="PS51085"/>
    </source>
</evidence>
<dbReference type="InterPro" id="IPR001433">
    <property type="entry name" value="OxRdtase_FAD/NAD-bd"/>
</dbReference>
<dbReference type="InterPro" id="IPR012675">
    <property type="entry name" value="Beta-grasp_dom_sf"/>
</dbReference>
<dbReference type="Proteomes" id="UP000254869">
    <property type="component" value="Unassembled WGS sequence"/>
</dbReference>
<dbReference type="GO" id="GO:0051537">
    <property type="term" value="F:2 iron, 2 sulfur cluster binding"/>
    <property type="evidence" value="ECO:0007669"/>
    <property type="project" value="UniProtKB-KW"/>
</dbReference>
<dbReference type="Pfam" id="PF00111">
    <property type="entry name" value="Fer2"/>
    <property type="match status" value="1"/>
</dbReference>
<reference evidence="7 8" key="1">
    <citation type="submission" date="2018-07" db="EMBL/GenBank/DDBJ databases">
        <title>Genomic Encyclopedia of Type Strains, Phase IV (KMG-IV): sequencing the most valuable type-strain genomes for metagenomic binning, comparative biology and taxonomic classification.</title>
        <authorList>
            <person name="Goeker M."/>
        </authorList>
    </citation>
    <scope>NUCLEOTIDE SEQUENCE [LARGE SCALE GENOMIC DNA]</scope>
    <source>
        <strain evidence="7 8">DSM 44290</strain>
    </source>
</reference>
<dbReference type="SUPFAM" id="SSF63380">
    <property type="entry name" value="Riboflavin synthase domain-like"/>
    <property type="match status" value="1"/>
</dbReference>
<dbReference type="PROSITE" id="PS51384">
    <property type="entry name" value="FAD_FR"/>
    <property type="match status" value="1"/>
</dbReference>
<dbReference type="Gene3D" id="3.40.50.80">
    <property type="entry name" value="Nucleotide-binding domain of ferredoxin-NADP reductase (FNR) module"/>
    <property type="match status" value="1"/>
</dbReference>
<dbReference type="PANTHER" id="PTHR30212:SF2">
    <property type="entry name" value="PROTEIN YIIM"/>
    <property type="match status" value="1"/>
</dbReference>
<keyword evidence="1" id="KW-0479">Metal-binding</keyword>
<dbReference type="SUPFAM" id="SSF54292">
    <property type="entry name" value="2Fe-2S ferredoxin-like"/>
    <property type="match status" value="1"/>
</dbReference>
<feature type="compositionally biased region" description="Polar residues" evidence="3">
    <location>
        <begin position="341"/>
        <end position="359"/>
    </location>
</feature>
<keyword evidence="1" id="KW-0001">2Fe-2S</keyword>
<accession>A0A370IFH2</accession>
<evidence type="ECO:0000256" key="3">
    <source>
        <dbReference type="SAM" id="MobiDB-lite"/>
    </source>
</evidence>
<dbReference type="PROSITE" id="PS51085">
    <property type="entry name" value="2FE2S_FER_2"/>
    <property type="match status" value="1"/>
</dbReference>
<proteinExistence type="predicted"/>
<dbReference type="Pfam" id="PF00970">
    <property type="entry name" value="FAD_binding_6"/>
    <property type="match status" value="1"/>
</dbReference>